<comment type="caution">
    <text evidence="2">The sequence shown here is derived from an EMBL/GenBank/DDBJ whole genome shotgun (WGS) entry which is preliminary data.</text>
</comment>
<accession>R7ARX1</accession>
<dbReference type="AlphaFoldDB" id="R7ARX1"/>
<keyword evidence="1" id="KW-1133">Transmembrane helix</keyword>
<sequence length="94" mass="10881">MYSKFGAILINSVFGICITYTVLSVYFALTSKFVTNRNFVLGFSLYTIVWLVLDIVYNVVRRHRQGGGLFFWTSIMLPPILMILILMWGIVLFF</sequence>
<evidence type="ECO:0000313" key="3">
    <source>
        <dbReference type="Proteomes" id="UP000018141"/>
    </source>
</evidence>
<protein>
    <submittedName>
        <fullName evidence="2">Uncharacterized protein</fullName>
    </submittedName>
</protein>
<feature type="transmembrane region" description="Helical" evidence="1">
    <location>
        <begin position="39"/>
        <end position="57"/>
    </location>
</feature>
<dbReference type="EMBL" id="CBHH010000030">
    <property type="protein sequence ID" value="CDD56256.1"/>
    <property type="molecule type" value="Genomic_DNA"/>
</dbReference>
<name>R7ARX1_9FIRM</name>
<feature type="transmembrane region" description="Helical" evidence="1">
    <location>
        <begin position="7"/>
        <end position="27"/>
    </location>
</feature>
<gene>
    <name evidence="2" type="ORF">BN656_00858</name>
</gene>
<dbReference type="Proteomes" id="UP000018141">
    <property type="component" value="Unassembled WGS sequence"/>
</dbReference>
<evidence type="ECO:0000313" key="2">
    <source>
        <dbReference type="EMBL" id="CDD56256.1"/>
    </source>
</evidence>
<keyword evidence="1" id="KW-0812">Transmembrane</keyword>
<organism evidence="2 3">
    <name type="scientific">Bacteroides pectinophilus CAG:437</name>
    <dbReference type="NCBI Taxonomy" id="1263051"/>
    <lineage>
        <taxon>Bacteria</taxon>
        <taxon>Bacillati</taxon>
        <taxon>Bacillota</taxon>
        <taxon>Clostridia</taxon>
        <taxon>Eubacteriales</taxon>
    </lineage>
</organism>
<evidence type="ECO:0000256" key="1">
    <source>
        <dbReference type="SAM" id="Phobius"/>
    </source>
</evidence>
<reference evidence="2" key="1">
    <citation type="submission" date="2012-11" db="EMBL/GenBank/DDBJ databases">
        <title>Dependencies among metagenomic species, viruses, plasmids and units of genetic variation.</title>
        <authorList>
            <person name="Nielsen H.B."/>
            <person name="Almeida M."/>
            <person name="Juncker A.S."/>
            <person name="Rasmussen S."/>
            <person name="Li J."/>
            <person name="Sunagawa S."/>
            <person name="Plichta D."/>
            <person name="Gautier L."/>
            <person name="Le Chatelier E."/>
            <person name="Peletier E."/>
            <person name="Bonde I."/>
            <person name="Nielsen T."/>
            <person name="Manichanh C."/>
            <person name="Arumugam M."/>
            <person name="Batto J."/>
            <person name="Santos M.B.Q.D."/>
            <person name="Blom N."/>
            <person name="Borruel N."/>
            <person name="Burgdorf K.S."/>
            <person name="Boumezbeur F."/>
            <person name="Casellas F."/>
            <person name="Dore J."/>
            <person name="Guarner F."/>
            <person name="Hansen T."/>
            <person name="Hildebrand F."/>
            <person name="Kaas R.S."/>
            <person name="Kennedy S."/>
            <person name="Kristiansen K."/>
            <person name="Kultima J.R."/>
            <person name="Leonard P."/>
            <person name="Levenez F."/>
            <person name="Lund O."/>
            <person name="Moumen B."/>
            <person name="Le Paslier D."/>
            <person name="Pons N."/>
            <person name="Pedersen O."/>
            <person name="Prifti E."/>
            <person name="Qin J."/>
            <person name="Raes J."/>
            <person name="Tap J."/>
            <person name="Tims S."/>
            <person name="Ussery D.W."/>
            <person name="Yamada T."/>
            <person name="MetaHit consortium"/>
            <person name="Renault P."/>
            <person name="Sicheritz-Ponten T."/>
            <person name="Bork P."/>
            <person name="Wang J."/>
            <person name="Brunak S."/>
            <person name="Ehrlich S.D."/>
        </authorList>
    </citation>
    <scope>NUCLEOTIDE SEQUENCE [LARGE SCALE GENOMIC DNA]</scope>
</reference>
<proteinExistence type="predicted"/>
<keyword evidence="1" id="KW-0472">Membrane</keyword>
<feature type="transmembrane region" description="Helical" evidence="1">
    <location>
        <begin position="69"/>
        <end position="93"/>
    </location>
</feature>